<dbReference type="GO" id="GO:0007264">
    <property type="term" value="P:small GTPase-mediated signal transduction"/>
    <property type="evidence" value="ECO:0007669"/>
    <property type="project" value="InterPro"/>
</dbReference>
<dbReference type="GO" id="GO:0005525">
    <property type="term" value="F:GTP binding"/>
    <property type="evidence" value="ECO:0007669"/>
    <property type="project" value="UniProtKB-KW"/>
</dbReference>
<dbReference type="GO" id="GO:0003924">
    <property type="term" value="F:GTPase activity"/>
    <property type="evidence" value="ECO:0007669"/>
    <property type="project" value="InterPro"/>
</dbReference>
<dbReference type="PANTHER" id="PTHR24072">
    <property type="entry name" value="RHO FAMILY GTPASE"/>
    <property type="match status" value="1"/>
</dbReference>
<dbReference type="PROSITE" id="PS51421">
    <property type="entry name" value="RAS"/>
    <property type="match status" value="1"/>
</dbReference>
<keyword evidence="2" id="KW-0547">Nucleotide-binding</keyword>
<evidence type="ECO:0000313" key="4">
    <source>
        <dbReference type="EMBL" id="NDV37312.1"/>
    </source>
</evidence>
<sequence>MKCLKIVVVGDKGVGKTSMLISYTTNTFPTDDVPPLYDNFLATVPIDGKEVKIELCDTEGKECERLRPGVYPEASVLLIAFSLVDLVSFDHVETKWSPEVSHYCANIPVVLVGLKEDLRKDSGVVQKLAAKGECPVSCEQGVQMAQKIGAVKYLECSSMTPLGLKDVFDEVIRAVLNPRPAKQPRHSCFVL</sequence>
<dbReference type="InterPro" id="IPR027417">
    <property type="entry name" value="P-loop_NTPase"/>
</dbReference>
<comment type="similarity">
    <text evidence="1">Belongs to the small GTPase superfamily. Rho family.</text>
</comment>
<dbReference type="PROSITE" id="PS51420">
    <property type="entry name" value="RHO"/>
    <property type="match status" value="1"/>
</dbReference>
<dbReference type="Pfam" id="PF00071">
    <property type="entry name" value="Ras"/>
    <property type="match status" value="1"/>
</dbReference>
<dbReference type="InterPro" id="IPR003578">
    <property type="entry name" value="Small_GTPase_Rho"/>
</dbReference>
<keyword evidence="3" id="KW-0342">GTP-binding</keyword>
<dbReference type="SUPFAM" id="SSF52540">
    <property type="entry name" value="P-loop containing nucleoside triphosphate hydrolases"/>
    <property type="match status" value="1"/>
</dbReference>
<dbReference type="SMART" id="SM00174">
    <property type="entry name" value="RHO"/>
    <property type="match status" value="1"/>
</dbReference>
<dbReference type="PROSITE" id="PS51419">
    <property type="entry name" value="RAB"/>
    <property type="match status" value="1"/>
</dbReference>
<evidence type="ECO:0000256" key="1">
    <source>
        <dbReference type="ARBA" id="ARBA00010142"/>
    </source>
</evidence>
<evidence type="ECO:0000256" key="2">
    <source>
        <dbReference type="ARBA" id="ARBA00022741"/>
    </source>
</evidence>
<dbReference type="SMART" id="SM00175">
    <property type="entry name" value="RAB"/>
    <property type="match status" value="1"/>
</dbReference>
<dbReference type="AlphaFoldDB" id="A0A6B2LJN8"/>
<dbReference type="EMBL" id="GIBP01008343">
    <property type="protein sequence ID" value="NDV37312.1"/>
    <property type="molecule type" value="Transcribed_RNA"/>
</dbReference>
<dbReference type="PRINTS" id="PR00449">
    <property type="entry name" value="RASTRNSFRMNG"/>
</dbReference>
<name>A0A6B2LJN8_9EUKA</name>
<dbReference type="NCBIfam" id="TIGR00231">
    <property type="entry name" value="small_GTP"/>
    <property type="match status" value="1"/>
</dbReference>
<dbReference type="CDD" id="cd00157">
    <property type="entry name" value="Rho"/>
    <property type="match status" value="1"/>
</dbReference>
<dbReference type="FunFam" id="3.40.50.300:FF:001179">
    <property type="entry name" value="Rho family GTPase"/>
    <property type="match status" value="1"/>
</dbReference>
<dbReference type="InterPro" id="IPR005225">
    <property type="entry name" value="Small_GTP-bd"/>
</dbReference>
<evidence type="ECO:0000256" key="3">
    <source>
        <dbReference type="ARBA" id="ARBA00023134"/>
    </source>
</evidence>
<protein>
    <submittedName>
        <fullName evidence="4">Uncharacterized protein</fullName>
    </submittedName>
</protein>
<reference evidence="4" key="1">
    <citation type="journal article" date="2020" name="J. Eukaryot. Microbiol.">
        <title>De novo Sequencing, Assembly and Annotation of the Transcriptome for the Free-Living Testate Amoeba Arcella intermedia.</title>
        <authorList>
            <person name="Ribeiro G.M."/>
            <person name="Porfirio-Sousa A.L."/>
            <person name="Maurer-Alcala X.X."/>
            <person name="Katz L.A."/>
            <person name="Lahr D.J.G."/>
        </authorList>
    </citation>
    <scope>NUCLEOTIDE SEQUENCE</scope>
</reference>
<proteinExistence type="inferred from homology"/>
<dbReference type="InterPro" id="IPR001806">
    <property type="entry name" value="Small_GTPase"/>
</dbReference>
<organism evidence="4">
    <name type="scientific">Arcella intermedia</name>
    <dbReference type="NCBI Taxonomy" id="1963864"/>
    <lineage>
        <taxon>Eukaryota</taxon>
        <taxon>Amoebozoa</taxon>
        <taxon>Tubulinea</taxon>
        <taxon>Elardia</taxon>
        <taxon>Arcellinida</taxon>
        <taxon>Sphaerothecina</taxon>
        <taxon>Arcellidae</taxon>
        <taxon>Arcella</taxon>
    </lineage>
</organism>
<accession>A0A6B2LJN8</accession>
<dbReference type="Gene3D" id="3.40.50.300">
    <property type="entry name" value="P-loop containing nucleotide triphosphate hydrolases"/>
    <property type="match status" value="1"/>
</dbReference>
<dbReference type="SMART" id="SM00173">
    <property type="entry name" value="RAS"/>
    <property type="match status" value="1"/>
</dbReference>